<sequence>PERLDEAVTRILALKAHLKLPQKQRAGTLVPDEAALAIVGCAEHRGWARECAEQAVTLVKDTAQLLPLDPERHHRVLMFVLGDKGGYGDYTGGGVSARFISQLEDAGFEVTNFNYEPSEIEAKRAQLSN</sequence>
<dbReference type="Gene3D" id="3.40.50.1700">
    <property type="entry name" value="Glycoside hydrolase family 3 C-terminal domain"/>
    <property type="match status" value="1"/>
</dbReference>
<dbReference type="GO" id="GO:0005975">
    <property type="term" value="P:carbohydrate metabolic process"/>
    <property type="evidence" value="ECO:0007669"/>
    <property type="project" value="InterPro"/>
</dbReference>
<feature type="non-terminal residue" evidence="2">
    <location>
        <position position="129"/>
    </location>
</feature>
<reference evidence="2" key="1">
    <citation type="journal article" date="2013" name="Environ. Microbiol.">
        <title>Seasonally variable intestinal metagenomes of the red palm weevil (Rhynchophorus ferrugineus).</title>
        <authorList>
            <person name="Jia S."/>
            <person name="Zhang X."/>
            <person name="Zhang G."/>
            <person name="Yin A."/>
            <person name="Zhang S."/>
            <person name="Li F."/>
            <person name="Wang L."/>
            <person name="Zhao D."/>
            <person name="Yun Q."/>
            <person name="Tala"/>
            <person name="Wang J."/>
            <person name="Sun G."/>
            <person name="Baabdullah M."/>
            <person name="Yu X."/>
            <person name="Hu S."/>
            <person name="Al-Mssallem I.S."/>
            <person name="Yu J."/>
        </authorList>
    </citation>
    <scope>NUCLEOTIDE SEQUENCE</scope>
</reference>
<evidence type="ECO:0000256" key="1">
    <source>
        <dbReference type="ARBA" id="ARBA00022801"/>
    </source>
</evidence>
<organism evidence="2">
    <name type="scientific">uncultured Streptococcus sp</name>
    <dbReference type="NCBI Taxonomy" id="83427"/>
    <lineage>
        <taxon>Bacteria</taxon>
        <taxon>Bacillati</taxon>
        <taxon>Bacillota</taxon>
        <taxon>Bacilli</taxon>
        <taxon>Lactobacillales</taxon>
        <taxon>Streptococcaceae</taxon>
        <taxon>Streptococcus</taxon>
        <taxon>environmental samples</taxon>
    </lineage>
</organism>
<proteinExistence type="predicted"/>
<dbReference type="AlphaFoldDB" id="A0A060C8R8"/>
<name>A0A060C8R8_9STRE</name>
<dbReference type="GO" id="GO:0004553">
    <property type="term" value="F:hydrolase activity, hydrolyzing O-glycosyl compounds"/>
    <property type="evidence" value="ECO:0007669"/>
    <property type="project" value="InterPro"/>
</dbReference>
<evidence type="ECO:0000313" key="2">
    <source>
        <dbReference type="EMBL" id="AIA89161.1"/>
    </source>
</evidence>
<feature type="non-terminal residue" evidence="2">
    <location>
        <position position="1"/>
    </location>
</feature>
<protein>
    <submittedName>
        <fullName evidence="2">CAZy families GH3 protein</fullName>
    </submittedName>
</protein>
<dbReference type="EMBL" id="KF121869">
    <property type="protein sequence ID" value="AIA89161.1"/>
    <property type="molecule type" value="Genomic_DNA"/>
</dbReference>
<dbReference type="InterPro" id="IPR036881">
    <property type="entry name" value="Glyco_hydro_3_C_sf"/>
</dbReference>
<keyword evidence="1" id="KW-0378">Hydrolase</keyword>
<accession>A0A060C8R8</accession>